<evidence type="ECO:0000313" key="2">
    <source>
        <dbReference type="EMBL" id="GGC92720.1"/>
    </source>
</evidence>
<comment type="caution">
    <text evidence="2">The sequence shown here is derived from an EMBL/GenBank/DDBJ whole genome shotgun (WGS) entry which is preliminary data.</text>
</comment>
<dbReference type="Proteomes" id="UP000637002">
    <property type="component" value="Unassembled WGS sequence"/>
</dbReference>
<evidence type="ECO:0000259" key="1">
    <source>
        <dbReference type="Pfam" id="PF12697"/>
    </source>
</evidence>
<keyword evidence="2" id="KW-0378">Hydrolase</keyword>
<dbReference type="SUPFAM" id="SSF53474">
    <property type="entry name" value="alpha/beta-Hydrolases"/>
    <property type="match status" value="1"/>
</dbReference>
<dbReference type="Gene3D" id="3.40.50.1820">
    <property type="entry name" value="alpha/beta hydrolase"/>
    <property type="match status" value="1"/>
</dbReference>
<dbReference type="AlphaFoldDB" id="A0A916XPK3"/>
<dbReference type="InterPro" id="IPR000639">
    <property type="entry name" value="Epox_hydrolase-like"/>
</dbReference>
<dbReference type="GO" id="GO:0016020">
    <property type="term" value="C:membrane"/>
    <property type="evidence" value="ECO:0007669"/>
    <property type="project" value="TreeGrafter"/>
</dbReference>
<dbReference type="GO" id="GO:0046464">
    <property type="term" value="P:acylglycerol catabolic process"/>
    <property type="evidence" value="ECO:0007669"/>
    <property type="project" value="TreeGrafter"/>
</dbReference>
<dbReference type="PANTHER" id="PTHR43798:SF33">
    <property type="entry name" value="HYDROLASE, PUTATIVE (AFU_ORTHOLOGUE AFUA_2G14860)-RELATED"/>
    <property type="match status" value="1"/>
</dbReference>
<proteinExistence type="predicted"/>
<organism evidence="2 3">
    <name type="scientific">Chelatococcus reniformis</name>
    <dbReference type="NCBI Taxonomy" id="1494448"/>
    <lineage>
        <taxon>Bacteria</taxon>
        <taxon>Pseudomonadati</taxon>
        <taxon>Pseudomonadota</taxon>
        <taxon>Alphaproteobacteria</taxon>
        <taxon>Hyphomicrobiales</taxon>
        <taxon>Chelatococcaceae</taxon>
        <taxon>Chelatococcus</taxon>
    </lineage>
</organism>
<feature type="domain" description="AB hydrolase-1" evidence="1">
    <location>
        <begin position="32"/>
        <end position="278"/>
    </location>
</feature>
<sequence>MRLAEWWDGGDFVEVDGARIFTRIDGAGERTVVFLHGFPTSSHDWSAVVEQLRGRYRCVSFDYLGYGASAKPPDADYSALIQTDRALAILSALGVAQAQVVAHDLGGILLQELLHRHEEGRLAFTLQQAIFMNSSVFPALYRPTPAQQALVDPVQGPPLARALTRESLAASLAPLFPSRRLSDAEVDDLWTSVQHEGGQLLWPKHLVYMAERARLAAPWEAALAQTRVPLGFLYGLADPISGGAIVERAAAVLPHATTAGLPGLGHFPQVERPDDVADGLAKLLG</sequence>
<dbReference type="GO" id="GO:0047372">
    <property type="term" value="F:monoacylglycerol lipase activity"/>
    <property type="evidence" value="ECO:0007669"/>
    <property type="project" value="TreeGrafter"/>
</dbReference>
<dbReference type="InterPro" id="IPR050266">
    <property type="entry name" value="AB_hydrolase_sf"/>
</dbReference>
<protein>
    <submittedName>
        <fullName evidence="2">Hydrolase</fullName>
    </submittedName>
</protein>
<dbReference type="PANTHER" id="PTHR43798">
    <property type="entry name" value="MONOACYLGLYCEROL LIPASE"/>
    <property type="match status" value="1"/>
</dbReference>
<reference evidence="2" key="1">
    <citation type="journal article" date="2014" name="Int. J. Syst. Evol. Microbiol.">
        <title>Complete genome sequence of Corynebacterium casei LMG S-19264T (=DSM 44701T), isolated from a smear-ripened cheese.</title>
        <authorList>
            <consortium name="US DOE Joint Genome Institute (JGI-PGF)"/>
            <person name="Walter F."/>
            <person name="Albersmeier A."/>
            <person name="Kalinowski J."/>
            <person name="Ruckert C."/>
        </authorList>
    </citation>
    <scope>NUCLEOTIDE SEQUENCE</scope>
    <source>
        <strain evidence="2">CGMCC 1.12919</strain>
    </source>
</reference>
<dbReference type="InterPro" id="IPR000073">
    <property type="entry name" value="AB_hydrolase_1"/>
</dbReference>
<evidence type="ECO:0000313" key="3">
    <source>
        <dbReference type="Proteomes" id="UP000637002"/>
    </source>
</evidence>
<dbReference type="PRINTS" id="PR00412">
    <property type="entry name" value="EPOXHYDRLASE"/>
</dbReference>
<gene>
    <name evidence="2" type="ORF">GCM10010994_58190</name>
</gene>
<keyword evidence="3" id="KW-1185">Reference proteome</keyword>
<accession>A0A916XPK3</accession>
<dbReference type="RefSeq" id="WP_188612699.1">
    <property type="nucleotide sequence ID" value="NZ_BMGG01000013.1"/>
</dbReference>
<dbReference type="EMBL" id="BMGG01000013">
    <property type="protein sequence ID" value="GGC92720.1"/>
    <property type="molecule type" value="Genomic_DNA"/>
</dbReference>
<dbReference type="InterPro" id="IPR029058">
    <property type="entry name" value="AB_hydrolase_fold"/>
</dbReference>
<dbReference type="Pfam" id="PF12697">
    <property type="entry name" value="Abhydrolase_6"/>
    <property type="match status" value="1"/>
</dbReference>
<name>A0A916XPK3_9HYPH</name>
<reference evidence="2" key="2">
    <citation type="submission" date="2020-09" db="EMBL/GenBank/DDBJ databases">
        <authorList>
            <person name="Sun Q."/>
            <person name="Zhou Y."/>
        </authorList>
    </citation>
    <scope>NUCLEOTIDE SEQUENCE</scope>
    <source>
        <strain evidence="2">CGMCC 1.12919</strain>
    </source>
</reference>